<evidence type="ECO:0000313" key="3">
    <source>
        <dbReference type="Proteomes" id="UP000704712"/>
    </source>
</evidence>
<accession>A0A8S9U4N9</accession>
<evidence type="ECO:0000313" key="2">
    <source>
        <dbReference type="EMBL" id="KAF4135550.1"/>
    </source>
</evidence>
<proteinExistence type="predicted"/>
<dbReference type="Proteomes" id="UP000704712">
    <property type="component" value="Unassembled WGS sequence"/>
</dbReference>
<sequence length="305" mass="35885">MAGVDDALLTQAKDFKYYDDYVTSQLPIWAKQELTPNEGQQALVWAKKDLSLDDILVRLNLNTLPVAARPHDVNFKYYEEFVGGLMKTWMKKGTPLDEVMAKLKLDQLTGEALVSHRNYKYYKNHVKNYLKEWALYDVTVSDVAAMLGLENKFGEVLKAQPNYVFLKKYRETSLKYEEEGMLREGITSFQVWKELEVFRVKPTIRKRSGTYQSYKRYVNLMDDYIIDMKESGFKYDELPRMTSKDATPDELHEKTLIWSSQRRPEWYVKFSLGLDDLTEDALKAAPNYRYYEYYLEAMKRVTSTT</sequence>
<name>A0A8S9U4N9_PHYIN</name>
<organism evidence="2 3">
    <name type="scientific">Phytophthora infestans</name>
    <name type="common">Potato late blight agent</name>
    <name type="synonym">Botrytis infestans</name>
    <dbReference type="NCBI Taxonomy" id="4787"/>
    <lineage>
        <taxon>Eukaryota</taxon>
        <taxon>Sar</taxon>
        <taxon>Stramenopiles</taxon>
        <taxon>Oomycota</taxon>
        <taxon>Peronosporomycetes</taxon>
        <taxon>Peronosporales</taxon>
        <taxon>Peronosporaceae</taxon>
        <taxon>Phytophthora</taxon>
    </lineage>
</organism>
<dbReference type="EMBL" id="JAACNO010002120">
    <property type="protein sequence ID" value="KAF4135550.1"/>
    <property type="molecule type" value="Genomic_DNA"/>
</dbReference>
<evidence type="ECO:0008006" key="4">
    <source>
        <dbReference type="Google" id="ProtNLM"/>
    </source>
</evidence>
<dbReference type="OMA" id="RRPEWYV"/>
<comment type="caution">
    <text evidence="2">The sequence shown here is derived from an EMBL/GenBank/DDBJ whole genome shotgun (WGS) entry which is preliminary data.</text>
</comment>
<dbReference type="AlphaFoldDB" id="A0A8S9U4N9"/>
<dbReference type="EMBL" id="JAACNO010002285">
    <property type="protein sequence ID" value="KAF4134452.1"/>
    <property type="molecule type" value="Genomic_DNA"/>
</dbReference>
<evidence type="ECO:0000313" key="1">
    <source>
        <dbReference type="EMBL" id="KAF4134452.1"/>
    </source>
</evidence>
<protein>
    <recommendedName>
        <fullName evidence="4">RxLR effector protein</fullName>
    </recommendedName>
</protein>
<reference evidence="2" key="1">
    <citation type="submission" date="2020-03" db="EMBL/GenBank/DDBJ databases">
        <title>Hybrid Assembly of Korean Phytophthora infestans isolates.</title>
        <authorList>
            <person name="Prokchorchik M."/>
            <person name="Lee Y."/>
            <person name="Seo J."/>
            <person name="Cho J.-H."/>
            <person name="Park Y.-E."/>
            <person name="Jang D.-C."/>
            <person name="Im J.-S."/>
            <person name="Choi J.-G."/>
            <person name="Park H.-J."/>
            <person name="Lee G.-B."/>
            <person name="Lee Y.-G."/>
            <person name="Hong S.-Y."/>
            <person name="Cho K."/>
            <person name="Sohn K.H."/>
        </authorList>
    </citation>
    <scope>NUCLEOTIDE SEQUENCE</scope>
    <source>
        <strain evidence="2">KR_2_A2</strain>
    </source>
</reference>
<gene>
    <name evidence="2" type="ORF">GN958_ATG15244</name>
    <name evidence="1" type="ORF">GN958_ATG16358</name>
</gene>